<protein>
    <recommendedName>
        <fullName evidence="1">DNA-directed DNA polymerase</fullName>
        <ecNumber evidence="1">2.7.7.7</ecNumber>
    </recommendedName>
</protein>
<evidence type="ECO:0000256" key="1">
    <source>
        <dbReference type="ARBA" id="ARBA00012417"/>
    </source>
</evidence>
<dbReference type="PANTHER" id="PTHR32294">
    <property type="entry name" value="DNA POLYMERASE III SUBUNIT ALPHA"/>
    <property type="match status" value="1"/>
</dbReference>
<name>A0A1L4FRG5_9BACT</name>
<dbReference type="Pfam" id="PF02811">
    <property type="entry name" value="PHP"/>
    <property type="match status" value="1"/>
</dbReference>
<dbReference type="InterPro" id="IPR003141">
    <property type="entry name" value="Pol/His_phosphatase_N"/>
</dbReference>
<dbReference type="GO" id="GO:0008408">
    <property type="term" value="F:3'-5' exonuclease activity"/>
    <property type="evidence" value="ECO:0007669"/>
    <property type="project" value="InterPro"/>
</dbReference>
<proteinExistence type="predicted"/>
<dbReference type="PANTHER" id="PTHR32294:SF0">
    <property type="entry name" value="DNA POLYMERASE III SUBUNIT ALPHA"/>
    <property type="match status" value="1"/>
</dbReference>
<dbReference type="Gene3D" id="3.20.20.140">
    <property type="entry name" value="Metal-dependent hydrolases"/>
    <property type="match status" value="1"/>
</dbReference>
<dbReference type="InterPro" id="IPR016195">
    <property type="entry name" value="Pol/histidinol_Pase-like"/>
</dbReference>
<keyword evidence="4" id="KW-0235">DNA replication</keyword>
<sequence>MKQMIYLHANTEFSFLNSTIKINEYIQKAKELNFEFLAITDKNNLFGMAYFVKECQKNNIKPIVGLEISLWVESESYQVILYPLNHDGYELMNSISFATSQGQQITLEQIDNPNIVLVDHMELGFNSKARILPQLKNTIFYQNLSSNDFNDLPTVFIPSKNVFSLSQELVLDRLVQIKGDSNLPFKQKYDLFDQNEFNNVNDQIYQNTIELANKVVFSYANPRLNLAQFSHENNIKILETKINQGLKERSNTFTQSELLQIPKRLQYEFEVIQKLNFIDYFLIIQDVIEYAKNQNIGIGPGRGSAAGSLVSYLLGITNINPLRFDLLFERFLNPERVSWPDIDIDVQDDKRELIAQYIANKYGREYCCYISTFQTIGAKMAIRDIGRTLSIPLSVIDGISKSLNDNETLEQAYEHNQLYRTKILNYPQLHDLAKQIEGLPRQQGTHPAGIIITCDKISQLAPLYDAGAILPQVQVPLNFLEDFGLLKIDFLGLKNLTIIKEIESLLKPEMLFDNLFFTNSNILNDPKTLMILNAGHTEGVFQVESPGMKKTIRKVGIHSFDDLYTIISLFRPGPMEYIDVYAKNKRNPSLVKKIEPNYDRIVENTYGIIVYQEQIMQIAQDVVGMSFGQADLLRRAISKKDEKKMHEYKKMFFELGLQRNIKVNILESIYSNIEKFADYGFNKSHAVAYAYLTFKMAYYKAHYNLIFFKALITNAGGTHATLNRYIQECRESAINVYSPEINNSGGSVRIVGSNLFLSFYTIKGIGKSVVDKLLTERVSYGKYQNFIEAYLRLRLFGLGESILQTLIKANVFRNFANSKTLLASAINLENFVSLIKIRLKKVTDEAQAHQIIKEEIEKVQNIETIMELHEPDLVFDQENEVSLLGNRYNTFPTIKYESDVLKLNCIRDKEVRVVAHVNKFFKARGKEYYTLELGDSSLDITIFINASKYQDYETLKEKELIWATLKRSINTGKYYLVEWEKVK</sequence>
<dbReference type="CDD" id="cd07431">
    <property type="entry name" value="PHP_PolIIIA"/>
    <property type="match status" value="1"/>
</dbReference>
<dbReference type="Proteomes" id="UP000184322">
    <property type="component" value="Chromosome"/>
</dbReference>
<dbReference type="NCBIfam" id="NF005516">
    <property type="entry name" value="PRK07135.1"/>
    <property type="match status" value="1"/>
</dbReference>
<accession>A0A1L4FRG5</accession>
<dbReference type="InterPro" id="IPR040982">
    <property type="entry name" value="DNA_pol3_finger"/>
</dbReference>
<keyword evidence="2" id="KW-0808">Transferase</keyword>
<reference evidence="9" key="1">
    <citation type="submission" date="2016-10" db="EMBL/GenBank/DDBJ databases">
        <authorList>
            <person name="Beylefeld A."/>
            <person name="Abolnik C."/>
        </authorList>
    </citation>
    <scope>NUCLEOTIDE SEQUENCE [LARGE SCALE GENOMIC DNA]</scope>
    <source>
        <strain evidence="9">B359_6</strain>
    </source>
</reference>
<keyword evidence="5" id="KW-0239">DNA-directed DNA polymerase</keyword>
<evidence type="ECO:0000256" key="4">
    <source>
        <dbReference type="ARBA" id="ARBA00022705"/>
    </source>
</evidence>
<gene>
    <name evidence="8" type="ORF">BLA55_00625</name>
</gene>
<dbReference type="Gene3D" id="1.10.10.1600">
    <property type="entry name" value="Bacterial DNA polymerase III alpha subunit, thumb domain"/>
    <property type="match status" value="1"/>
</dbReference>
<comment type="catalytic activity">
    <reaction evidence="6">
        <text>DNA(n) + a 2'-deoxyribonucleoside 5'-triphosphate = DNA(n+1) + diphosphate</text>
        <dbReference type="Rhea" id="RHEA:22508"/>
        <dbReference type="Rhea" id="RHEA-COMP:17339"/>
        <dbReference type="Rhea" id="RHEA-COMP:17340"/>
        <dbReference type="ChEBI" id="CHEBI:33019"/>
        <dbReference type="ChEBI" id="CHEBI:61560"/>
        <dbReference type="ChEBI" id="CHEBI:173112"/>
        <dbReference type="EC" id="2.7.7.7"/>
    </reaction>
</comment>
<evidence type="ECO:0000256" key="6">
    <source>
        <dbReference type="ARBA" id="ARBA00049244"/>
    </source>
</evidence>
<dbReference type="GO" id="GO:0003887">
    <property type="term" value="F:DNA-directed DNA polymerase activity"/>
    <property type="evidence" value="ECO:0007669"/>
    <property type="project" value="UniProtKB-KW"/>
</dbReference>
<dbReference type="InterPro" id="IPR041931">
    <property type="entry name" value="DNA_pol3_alpha_thumb_dom"/>
</dbReference>
<evidence type="ECO:0000313" key="9">
    <source>
        <dbReference type="Proteomes" id="UP000184322"/>
    </source>
</evidence>
<dbReference type="KEGG" id="mpul:BLA55_00625"/>
<dbReference type="EC" id="2.7.7.7" evidence="1"/>
<organism evidence="8 9">
    <name type="scientific">Mycoplasmopsis pullorum</name>
    <dbReference type="NCBI Taxonomy" id="48003"/>
    <lineage>
        <taxon>Bacteria</taxon>
        <taxon>Bacillati</taxon>
        <taxon>Mycoplasmatota</taxon>
        <taxon>Mycoplasmoidales</taxon>
        <taxon>Metamycoplasmataceae</taxon>
        <taxon>Mycoplasmopsis</taxon>
    </lineage>
</organism>
<dbReference type="Pfam" id="PF14579">
    <property type="entry name" value="HHH_6"/>
    <property type="match status" value="1"/>
</dbReference>
<dbReference type="Pfam" id="PF17657">
    <property type="entry name" value="DNA_pol3_finger"/>
    <property type="match status" value="1"/>
</dbReference>
<evidence type="ECO:0000256" key="2">
    <source>
        <dbReference type="ARBA" id="ARBA00022679"/>
    </source>
</evidence>
<dbReference type="EMBL" id="CP017813">
    <property type="protein sequence ID" value="APJ38194.1"/>
    <property type="molecule type" value="Genomic_DNA"/>
</dbReference>
<dbReference type="InterPro" id="IPR004013">
    <property type="entry name" value="PHP_dom"/>
</dbReference>
<keyword evidence="3" id="KW-0548">Nucleotidyltransferase</keyword>
<evidence type="ECO:0000256" key="5">
    <source>
        <dbReference type="ARBA" id="ARBA00022932"/>
    </source>
</evidence>
<dbReference type="InterPro" id="IPR029460">
    <property type="entry name" value="DNAPol_HHH"/>
</dbReference>
<dbReference type="SUPFAM" id="SSF89550">
    <property type="entry name" value="PHP domain-like"/>
    <property type="match status" value="1"/>
</dbReference>
<dbReference type="Gene3D" id="1.10.150.870">
    <property type="match status" value="1"/>
</dbReference>
<evidence type="ECO:0000313" key="8">
    <source>
        <dbReference type="EMBL" id="APJ38194.1"/>
    </source>
</evidence>
<evidence type="ECO:0000259" key="7">
    <source>
        <dbReference type="SMART" id="SM00481"/>
    </source>
</evidence>
<keyword evidence="9" id="KW-1185">Reference proteome</keyword>
<feature type="domain" description="Polymerase/histidinol phosphatase N-terminal" evidence="7">
    <location>
        <begin position="5"/>
        <end position="72"/>
    </location>
</feature>
<dbReference type="InterPro" id="IPR004805">
    <property type="entry name" value="DnaE2/DnaE/PolC"/>
</dbReference>
<dbReference type="OrthoDB" id="9803237at2"/>
<dbReference type="InterPro" id="IPR011708">
    <property type="entry name" value="DNA_pol3_alpha_NTPase_dom"/>
</dbReference>
<evidence type="ECO:0000256" key="3">
    <source>
        <dbReference type="ARBA" id="ARBA00022695"/>
    </source>
</evidence>
<dbReference type="GO" id="GO:0006260">
    <property type="term" value="P:DNA replication"/>
    <property type="evidence" value="ECO:0007669"/>
    <property type="project" value="UniProtKB-KW"/>
</dbReference>
<dbReference type="AlphaFoldDB" id="A0A1L4FRG5"/>
<dbReference type="STRING" id="48003.BLA55_00625"/>
<dbReference type="NCBIfam" id="TIGR00594">
    <property type="entry name" value="polc"/>
    <property type="match status" value="1"/>
</dbReference>
<dbReference type="SMART" id="SM00481">
    <property type="entry name" value="POLIIIAc"/>
    <property type="match status" value="1"/>
</dbReference>
<dbReference type="Pfam" id="PF07733">
    <property type="entry name" value="DNA_pol3_alpha"/>
    <property type="match status" value="1"/>
</dbReference>